<dbReference type="Pfam" id="PF07973">
    <property type="entry name" value="tRNA_SAD"/>
    <property type="match status" value="1"/>
</dbReference>
<evidence type="ECO:0000256" key="5">
    <source>
        <dbReference type="ARBA" id="ARBA00022598"/>
    </source>
</evidence>
<dbReference type="Gene3D" id="3.30.980.10">
    <property type="entry name" value="Threonyl-trna Synthetase, Chain A, domain 2"/>
    <property type="match status" value="1"/>
</dbReference>
<keyword evidence="8" id="KW-0648">Protein biosynthesis</keyword>
<dbReference type="NCBIfam" id="TIGR00418">
    <property type="entry name" value="thrS"/>
    <property type="match status" value="1"/>
</dbReference>
<dbReference type="EC" id="6.1.1.3" evidence="3"/>
<dbReference type="SUPFAM" id="SSF55681">
    <property type="entry name" value="Class II aaRS and biotin synthetases"/>
    <property type="match status" value="1"/>
</dbReference>
<reference evidence="15" key="2">
    <citation type="submission" date="2015-07" db="EMBL/GenBank/DDBJ databases">
        <title>Contrasting host-pathogen interactions and genome evolution in two generalist and specialist microsporidian pathogens of mosquitoes.</title>
        <authorList>
            <consortium name="The Broad Institute Genomics Platform"/>
            <consortium name="The Broad Institute Genome Sequencing Center for Infectious Disease"/>
            <person name="Cuomo C.A."/>
            <person name="Sanscrainte N.D."/>
            <person name="Goldberg J.M."/>
            <person name="Heiman D."/>
            <person name="Young S."/>
            <person name="Zeng Q."/>
            <person name="Becnel J.J."/>
            <person name="Birren B.W."/>
        </authorList>
    </citation>
    <scope>NUCLEOTIDE SEQUENCE [LARGE SCALE GENOMIC DNA]</scope>
    <source>
        <strain evidence="15">USNM 41457</strain>
    </source>
</reference>
<keyword evidence="9" id="KW-0030">Aminoacyl-tRNA synthetase</keyword>
<gene>
    <name evidence="14" type="ORF">EDEG_02285</name>
</gene>
<dbReference type="HOGENOM" id="CLU_008554_0_1_1"/>
<comment type="subcellular location">
    <subcellularLocation>
        <location evidence="1">Cytoplasm</location>
    </subcellularLocation>
</comment>
<keyword evidence="5 14" id="KW-0436">Ligase</keyword>
<evidence type="ECO:0000256" key="4">
    <source>
        <dbReference type="ARBA" id="ARBA00022490"/>
    </source>
</evidence>
<dbReference type="PRINTS" id="PR01047">
    <property type="entry name" value="TRNASYNTHTHR"/>
</dbReference>
<sequence>MHSHYSILINLTFFFHLKSFKTASNPLKMIKITHNGTEYNEEAISAYDFLIKHQLGHPLLCKIDGVLSDLSTEITKDCMLESVNFETDDGREVFWHSSAHILGYALLEVFPDALLSHGPPTEKGFYYDVKVSRPITQEDYVKIEQKAKDIVKRNYKFTKILKTKEELLSMYRSNKYKTHYVSQIQNSSTVYKIGTFEDFCLGPHIHSTKVVKAFKVLHHSSSYFLGNSMNDNLQRVYAISFPNTDDLKKYLKMKEEAKLRDHRRIGTDADLFFFSELSPGSCFFLPKGCYIYNTLADFLRKEYKKRGFKEVISPNIYSTKLWETSGHLSNYKENMFCFNVDDQLFALKPMNCPGHCLMFKNSHRSYKSLPLRFADFGVLHRNELSGALSGLTRVRRFQQDDAHIFCTEKQVQSEIESCLDFVDFVYKKFNFKYDVKLSTRPEKFIGTVETWDLAENALKTVLKRVCPSFVENKGDGAFYGPKIDITLEDALGRKHQCATIQLDFQLPTRFNLQYLDADGELKVPVLIHRAIFGSLERMIAVIVENFGLKLPFWLCPWQAAIVCVNESNIEYANYLLDFFADYNVDLICDQGLTLNKKIRNAEVAGYKFILVVGNKEQQEKTVNVRNVGVLNIDVLLDRFANMVQSMKEYNDLYGDSKDINDKNVLLDKKINNADNILDIKKDVKNGTCDDKVSVDIEIRKRNVAKELKEKLSLLSNENVVEKIKKDNDN</sequence>
<dbReference type="HAMAP" id="MF_00184">
    <property type="entry name" value="Thr_tRNA_synth"/>
    <property type="match status" value="1"/>
</dbReference>
<dbReference type="CDD" id="cd00771">
    <property type="entry name" value="ThrRS_core"/>
    <property type="match status" value="1"/>
</dbReference>
<dbReference type="Pfam" id="PF03129">
    <property type="entry name" value="HGTP_anticodon"/>
    <property type="match status" value="1"/>
</dbReference>
<dbReference type="Pfam" id="PF00587">
    <property type="entry name" value="tRNA-synt_2b"/>
    <property type="match status" value="1"/>
</dbReference>
<dbReference type="InterPro" id="IPR018163">
    <property type="entry name" value="Thr/Ala-tRNA-synth_IIc_edit"/>
</dbReference>
<dbReference type="InterPro" id="IPR012947">
    <property type="entry name" value="tRNA_SAD"/>
</dbReference>
<evidence type="ECO:0000256" key="2">
    <source>
        <dbReference type="ARBA" id="ARBA00008226"/>
    </source>
</evidence>
<dbReference type="InParanoid" id="J9DLA5"/>
<comment type="catalytic activity">
    <reaction evidence="11">
        <text>tRNA(Thr) + L-threonine + ATP = L-threonyl-tRNA(Thr) + AMP + diphosphate + H(+)</text>
        <dbReference type="Rhea" id="RHEA:24624"/>
        <dbReference type="Rhea" id="RHEA-COMP:9670"/>
        <dbReference type="Rhea" id="RHEA-COMP:9704"/>
        <dbReference type="ChEBI" id="CHEBI:15378"/>
        <dbReference type="ChEBI" id="CHEBI:30616"/>
        <dbReference type="ChEBI" id="CHEBI:33019"/>
        <dbReference type="ChEBI" id="CHEBI:57926"/>
        <dbReference type="ChEBI" id="CHEBI:78442"/>
        <dbReference type="ChEBI" id="CHEBI:78534"/>
        <dbReference type="ChEBI" id="CHEBI:456215"/>
        <dbReference type="EC" id="6.1.1.3"/>
    </reaction>
</comment>
<dbReference type="PROSITE" id="PS50862">
    <property type="entry name" value="AA_TRNA_LIGASE_II"/>
    <property type="match status" value="1"/>
</dbReference>
<accession>J9DLA5</accession>
<dbReference type="FunFam" id="3.30.980.10:FF:000005">
    <property type="entry name" value="Threonyl-tRNA synthetase, mitochondrial"/>
    <property type="match status" value="1"/>
</dbReference>
<dbReference type="EMBL" id="AFBI03000039">
    <property type="protein sequence ID" value="EJW03375.1"/>
    <property type="molecule type" value="Genomic_DNA"/>
</dbReference>
<dbReference type="AlphaFoldDB" id="J9DLA5"/>
<evidence type="ECO:0000256" key="3">
    <source>
        <dbReference type="ARBA" id="ARBA00013163"/>
    </source>
</evidence>
<evidence type="ECO:0000256" key="8">
    <source>
        <dbReference type="ARBA" id="ARBA00022917"/>
    </source>
</evidence>
<dbReference type="FunFam" id="3.30.930.10:FF:000019">
    <property type="entry name" value="Threonine--tRNA ligase"/>
    <property type="match status" value="1"/>
</dbReference>
<comment type="caution">
    <text evidence="14">The sequence shown here is derived from an EMBL/GenBank/DDBJ whole genome shotgun (WGS) entry which is preliminary data.</text>
</comment>
<dbReference type="InterPro" id="IPR045864">
    <property type="entry name" value="aa-tRNA-synth_II/BPL/LPL"/>
</dbReference>
<dbReference type="InterPro" id="IPR002314">
    <property type="entry name" value="aa-tRNA-synt_IIb"/>
</dbReference>
<evidence type="ECO:0000313" key="14">
    <source>
        <dbReference type="EMBL" id="EJW03375.1"/>
    </source>
</evidence>
<keyword evidence="6" id="KW-0547">Nucleotide-binding</keyword>
<keyword evidence="4" id="KW-0963">Cytoplasm</keyword>
<protein>
    <recommendedName>
        <fullName evidence="12">Probable threonine--tRNA ligase, cytoplasmic</fullName>
        <ecNumber evidence="3">6.1.1.3</ecNumber>
    </recommendedName>
    <alternativeName>
        <fullName evidence="10">Threonyl-tRNA synthetase</fullName>
    </alternativeName>
</protein>
<dbReference type="InterPro" id="IPR004154">
    <property type="entry name" value="Anticodon-bd"/>
</dbReference>
<dbReference type="PANTHER" id="PTHR11451">
    <property type="entry name" value="THREONINE-TRNA LIGASE"/>
    <property type="match status" value="1"/>
</dbReference>
<evidence type="ECO:0000256" key="7">
    <source>
        <dbReference type="ARBA" id="ARBA00022840"/>
    </source>
</evidence>
<dbReference type="GO" id="GO:0004829">
    <property type="term" value="F:threonine-tRNA ligase activity"/>
    <property type="evidence" value="ECO:0007669"/>
    <property type="project" value="UniProtKB-EC"/>
</dbReference>
<dbReference type="STRING" id="1003232.J9DLA5"/>
<evidence type="ECO:0000259" key="13">
    <source>
        <dbReference type="PROSITE" id="PS50862"/>
    </source>
</evidence>
<keyword evidence="15" id="KW-1185">Reference proteome</keyword>
<dbReference type="GO" id="GO:0006435">
    <property type="term" value="P:threonyl-tRNA aminoacylation"/>
    <property type="evidence" value="ECO:0007669"/>
    <property type="project" value="InterPro"/>
</dbReference>
<dbReference type="GO" id="GO:0005739">
    <property type="term" value="C:mitochondrion"/>
    <property type="evidence" value="ECO:0007669"/>
    <property type="project" value="TreeGrafter"/>
</dbReference>
<dbReference type="VEuPathDB" id="MicrosporidiaDB:EDEG_02285"/>
<dbReference type="Proteomes" id="UP000003163">
    <property type="component" value="Unassembled WGS sequence"/>
</dbReference>
<evidence type="ECO:0000256" key="10">
    <source>
        <dbReference type="ARBA" id="ARBA00031900"/>
    </source>
</evidence>
<evidence type="ECO:0000256" key="9">
    <source>
        <dbReference type="ARBA" id="ARBA00023146"/>
    </source>
</evidence>
<dbReference type="PANTHER" id="PTHR11451:SF44">
    <property type="entry name" value="THREONINE--TRNA LIGASE, CHLOROPLASTIC_MITOCHONDRIAL 2"/>
    <property type="match status" value="1"/>
</dbReference>
<dbReference type="SMART" id="SM00863">
    <property type="entry name" value="tRNA_SAD"/>
    <property type="match status" value="1"/>
</dbReference>
<dbReference type="SUPFAM" id="SSF52954">
    <property type="entry name" value="Class II aaRS ABD-related"/>
    <property type="match status" value="1"/>
</dbReference>
<evidence type="ECO:0000256" key="1">
    <source>
        <dbReference type="ARBA" id="ARBA00004496"/>
    </source>
</evidence>
<dbReference type="InterPro" id="IPR002320">
    <property type="entry name" value="Thr-tRNA-ligase_IIa"/>
</dbReference>
<dbReference type="InterPro" id="IPR036621">
    <property type="entry name" value="Anticodon-bd_dom_sf"/>
</dbReference>
<comment type="similarity">
    <text evidence="2">Belongs to the class-II aminoacyl-tRNA synthetase family.</text>
</comment>
<keyword evidence="7" id="KW-0067">ATP-binding</keyword>
<dbReference type="InterPro" id="IPR006195">
    <property type="entry name" value="aa-tRNA-synth_II"/>
</dbReference>
<evidence type="ECO:0000256" key="11">
    <source>
        <dbReference type="ARBA" id="ARBA00049515"/>
    </source>
</evidence>
<organism evidence="14 15">
    <name type="scientific">Edhazardia aedis (strain USNM 41457)</name>
    <name type="common">Microsporidian parasite</name>
    <dbReference type="NCBI Taxonomy" id="1003232"/>
    <lineage>
        <taxon>Eukaryota</taxon>
        <taxon>Fungi</taxon>
        <taxon>Fungi incertae sedis</taxon>
        <taxon>Microsporidia</taxon>
        <taxon>Edhazardia</taxon>
    </lineage>
</organism>
<evidence type="ECO:0000256" key="6">
    <source>
        <dbReference type="ARBA" id="ARBA00022741"/>
    </source>
</evidence>
<dbReference type="FunCoup" id="J9DLA5">
    <property type="interactions" value="120"/>
</dbReference>
<dbReference type="OrthoDB" id="5423599at2759"/>
<feature type="domain" description="Aminoacyl-transfer RNA synthetases class-II family profile" evidence="13">
    <location>
        <begin position="291"/>
        <end position="551"/>
    </location>
</feature>
<dbReference type="Gene3D" id="3.40.50.800">
    <property type="entry name" value="Anticodon-binding domain"/>
    <property type="match status" value="1"/>
</dbReference>
<dbReference type="Gene3D" id="3.30.930.10">
    <property type="entry name" value="Bira Bifunctional Protein, Domain 2"/>
    <property type="match status" value="1"/>
</dbReference>
<proteinExistence type="inferred from homology"/>
<name>J9DLA5_EDHAE</name>
<evidence type="ECO:0000256" key="12">
    <source>
        <dbReference type="ARBA" id="ARBA00072369"/>
    </source>
</evidence>
<dbReference type="OMA" id="WYADGMY"/>
<evidence type="ECO:0000313" key="15">
    <source>
        <dbReference type="Proteomes" id="UP000003163"/>
    </source>
</evidence>
<dbReference type="GO" id="GO:0005524">
    <property type="term" value="F:ATP binding"/>
    <property type="evidence" value="ECO:0007669"/>
    <property type="project" value="UniProtKB-KW"/>
</dbReference>
<dbReference type="SUPFAM" id="SSF55186">
    <property type="entry name" value="ThrRS/AlaRS common domain"/>
    <property type="match status" value="1"/>
</dbReference>
<reference evidence="14 15" key="1">
    <citation type="submission" date="2011-08" db="EMBL/GenBank/DDBJ databases">
        <authorList>
            <person name="Liu Z.J."/>
            <person name="Shi F.L."/>
            <person name="Lu J.Q."/>
            <person name="Li M."/>
            <person name="Wang Z.L."/>
        </authorList>
    </citation>
    <scope>NUCLEOTIDE SEQUENCE [LARGE SCALE GENOMIC DNA]</scope>
    <source>
        <strain evidence="14 15">USNM 41457</strain>
    </source>
</reference>
<dbReference type="InterPro" id="IPR033728">
    <property type="entry name" value="ThrRS_core"/>
</dbReference>